<gene>
    <name evidence="1" type="ORF">ERS450000_02322</name>
</gene>
<protein>
    <submittedName>
        <fullName evidence="1">Predicted enzyme related to lactoylglutathione lyase</fullName>
    </submittedName>
</protein>
<dbReference type="GeneID" id="61132572"/>
<dbReference type="Pfam" id="PF00903">
    <property type="entry name" value="Glyoxalase"/>
    <property type="match status" value="1"/>
</dbReference>
<evidence type="ECO:0000313" key="2">
    <source>
        <dbReference type="Proteomes" id="UP000057820"/>
    </source>
</evidence>
<name>A0A0H5NQ87_NOCFR</name>
<organism evidence="1 2">
    <name type="scientific">Nocardia farcinica</name>
    <dbReference type="NCBI Taxonomy" id="37329"/>
    <lineage>
        <taxon>Bacteria</taxon>
        <taxon>Bacillati</taxon>
        <taxon>Actinomycetota</taxon>
        <taxon>Actinomycetes</taxon>
        <taxon>Mycobacteriales</taxon>
        <taxon>Nocardiaceae</taxon>
        <taxon>Nocardia</taxon>
    </lineage>
</organism>
<dbReference type="Gene3D" id="3.30.720.110">
    <property type="match status" value="1"/>
</dbReference>
<dbReference type="InterPro" id="IPR037523">
    <property type="entry name" value="VOC_core"/>
</dbReference>
<keyword evidence="1" id="KW-0456">Lyase</keyword>
<evidence type="ECO:0000313" key="1">
    <source>
        <dbReference type="EMBL" id="CRY77289.1"/>
    </source>
</evidence>
<dbReference type="KEGG" id="nfr:ERS450000_02322"/>
<dbReference type="PANTHER" id="PTHR34109:SF1">
    <property type="entry name" value="VOC DOMAIN-CONTAINING PROTEIN"/>
    <property type="match status" value="1"/>
</dbReference>
<sequence length="155" mass="16847">MSDVKPVPDGYPAVSPGLAIDGAAAAIDFYKQVLGATERMRMPRPDGKIAHCELLVGESVIMLGDPAPDMGFFDPKAVGGTPVNLHVYVRDVDEAFRQAMEAGAKEIAPVGNQFYGDRTGSFEDPWGHRWTVATHVEDVPPDEMDRRMAELFGES</sequence>
<dbReference type="InterPro" id="IPR004360">
    <property type="entry name" value="Glyas_Fos-R_dOase_dom"/>
</dbReference>
<accession>A0A0H5NQ87</accession>
<dbReference type="GO" id="GO:0016829">
    <property type="term" value="F:lyase activity"/>
    <property type="evidence" value="ECO:0007669"/>
    <property type="project" value="UniProtKB-KW"/>
</dbReference>
<dbReference type="EMBL" id="LN868938">
    <property type="protein sequence ID" value="CRY77289.1"/>
    <property type="molecule type" value="Genomic_DNA"/>
</dbReference>
<dbReference type="PROSITE" id="PS51819">
    <property type="entry name" value="VOC"/>
    <property type="match status" value="1"/>
</dbReference>
<reference evidence="2" key="1">
    <citation type="submission" date="2015-03" db="EMBL/GenBank/DDBJ databases">
        <authorList>
            <consortium name="Pathogen Informatics"/>
        </authorList>
    </citation>
    <scope>NUCLEOTIDE SEQUENCE [LARGE SCALE GENOMIC DNA]</scope>
    <source>
        <strain evidence="2">NCTC11134</strain>
    </source>
</reference>
<dbReference type="Proteomes" id="UP000057820">
    <property type="component" value="Chromosome 1"/>
</dbReference>
<dbReference type="RefSeq" id="WP_011208322.1">
    <property type="nucleotide sequence ID" value="NZ_CAACYE020000001.1"/>
</dbReference>
<dbReference type="AlphaFoldDB" id="A0A0H5NQ87"/>
<dbReference type="PANTHER" id="PTHR34109">
    <property type="entry name" value="BNAUNNG04460D PROTEIN-RELATED"/>
    <property type="match status" value="1"/>
</dbReference>
<proteinExistence type="predicted"/>
<dbReference type="SUPFAM" id="SSF54593">
    <property type="entry name" value="Glyoxalase/Bleomycin resistance protein/Dihydroxybiphenyl dioxygenase"/>
    <property type="match status" value="1"/>
</dbReference>
<dbReference type="CDD" id="cd07246">
    <property type="entry name" value="VOC_like"/>
    <property type="match status" value="1"/>
</dbReference>
<dbReference type="InterPro" id="IPR029068">
    <property type="entry name" value="Glyas_Bleomycin-R_OHBP_Dase"/>
</dbReference>
<dbReference type="Gene3D" id="3.30.720.120">
    <property type="match status" value="1"/>
</dbReference>
<dbReference type="OMA" id="PFGHVWT"/>